<keyword evidence="8 13" id="KW-0808">Transferase</keyword>
<dbReference type="UniPathway" id="UPA00591">
    <property type="reaction ID" value="UER00648"/>
</dbReference>
<evidence type="ECO:0000256" key="11">
    <source>
        <dbReference type="ARBA" id="ARBA00022741"/>
    </source>
</evidence>
<dbReference type="InterPro" id="IPR050408">
    <property type="entry name" value="HGPRT"/>
</dbReference>
<feature type="region of interest" description="Disordered" evidence="14">
    <location>
        <begin position="33"/>
        <end position="55"/>
    </location>
</feature>
<dbReference type="Gene3D" id="3.40.50.2020">
    <property type="match status" value="1"/>
</dbReference>
<evidence type="ECO:0000256" key="8">
    <source>
        <dbReference type="ARBA" id="ARBA00022679"/>
    </source>
</evidence>
<dbReference type="GO" id="GO:0006178">
    <property type="term" value="P:guanine salvage"/>
    <property type="evidence" value="ECO:0007669"/>
    <property type="project" value="TreeGrafter"/>
</dbReference>
<dbReference type="GO" id="GO:0006166">
    <property type="term" value="P:purine ribonucleoside salvage"/>
    <property type="evidence" value="ECO:0007669"/>
    <property type="project" value="UniProtKB-KW"/>
</dbReference>
<comment type="similarity">
    <text evidence="4 13">Belongs to the purine/pyrimidine phosphoribosyltransferase family.</text>
</comment>
<comment type="cofactor">
    <cofactor evidence="1 13">
        <name>Mg(2+)</name>
        <dbReference type="ChEBI" id="CHEBI:18420"/>
    </cofactor>
</comment>
<protein>
    <recommendedName>
        <fullName evidence="5 13">Hypoxanthine phosphoribosyltransferase</fullName>
        <ecNumber evidence="5 13">2.4.2.8</ecNumber>
    </recommendedName>
</protein>
<dbReference type="GO" id="GO:0004422">
    <property type="term" value="F:hypoxanthine phosphoribosyltransferase activity"/>
    <property type="evidence" value="ECO:0007669"/>
    <property type="project" value="InterPro"/>
</dbReference>
<dbReference type="SUPFAM" id="SSF53271">
    <property type="entry name" value="PRTase-like"/>
    <property type="match status" value="1"/>
</dbReference>
<name>A0A6U2YIY7_9EUKA</name>
<keyword evidence="6 13" id="KW-0963">Cytoplasm</keyword>
<dbReference type="GO" id="GO:0000287">
    <property type="term" value="F:magnesium ion binding"/>
    <property type="evidence" value="ECO:0007669"/>
    <property type="project" value="TreeGrafter"/>
</dbReference>
<keyword evidence="12 13" id="KW-0460">Magnesium</keyword>
<organism evidence="16">
    <name type="scientific">Lotharella globosa</name>
    <dbReference type="NCBI Taxonomy" id="91324"/>
    <lineage>
        <taxon>Eukaryota</taxon>
        <taxon>Sar</taxon>
        <taxon>Rhizaria</taxon>
        <taxon>Cercozoa</taxon>
        <taxon>Chlorarachniophyceae</taxon>
        <taxon>Lotharella</taxon>
    </lineage>
</organism>
<evidence type="ECO:0000256" key="14">
    <source>
        <dbReference type="SAM" id="MobiDB-lite"/>
    </source>
</evidence>
<dbReference type="EMBL" id="HBIV01024132">
    <property type="protein sequence ID" value="CAE0665731.1"/>
    <property type="molecule type" value="Transcribed_RNA"/>
</dbReference>
<evidence type="ECO:0000256" key="10">
    <source>
        <dbReference type="ARBA" id="ARBA00022726"/>
    </source>
</evidence>
<evidence type="ECO:0000256" key="4">
    <source>
        <dbReference type="ARBA" id="ARBA00008391"/>
    </source>
</evidence>
<dbReference type="GO" id="GO:0005829">
    <property type="term" value="C:cytosol"/>
    <property type="evidence" value="ECO:0007669"/>
    <property type="project" value="TreeGrafter"/>
</dbReference>
<reference evidence="16" key="1">
    <citation type="submission" date="2021-01" db="EMBL/GenBank/DDBJ databases">
        <authorList>
            <person name="Corre E."/>
            <person name="Pelletier E."/>
            <person name="Niang G."/>
            <person name="Scheremetjew M."/>
            <person name="Finn R."/>
            <person name="Kale V."/>
            <person name="Holt S."/>
            <person name="Cochrane G."/>
            <person name="Meng A."/>
            <person name="Brown T."/>
            <person name="Cohen L."/>
        </authorList>
    </citation>
    <scope>NUCLEOTIDE SEQUENCE</scope>
    <source>
        <strain evidence="16">CCCM811</strain>
    </source>
</reference>
<evidence type="ECO:0000256" key="3">
    <source>
        <dbReference type="ARBA" id="ARBA00004669"/>
    </source>
</evidence>
<sequence>MSKQVVAVDKAFLEKLAGFSDFLKEGLKELKAKKEPKKKRVTRKPSYKASDEDLKQARETIPPQWAKSLKTILFPQQKIEARLKEMAAEISHDYQGKEILAVGLLTGCIMFQMNLLKYLTVPYKLDFIKVSSYGSGTQSSGNVRLKKDLSMDPMGKHILITEDLIDTGKTLAFIAKYFSDKKCASVKIACLLSKEARRDQDIDLEVDYCGFECPDEFVVGYGMDFAEHYRALPFVGVLKEEAFMKK</sequence>
<dbReference type="GO" id="GO:0000166">
    <property type="term" value="F:nucleotide binding"/>
    <property type="evidence" value="ECO:0007669"/>
    <property type="project" value="UniProtKB-KW"/>
</dbReference>
<dbReference type="AlphaFoldDB" id="A0A6U2YIY7"/>
<dbReference type="CDD" id="cd06223">
    <property type="entry name" value="PRTases_typeI"/>
    <property type="match status" value="1"/>
</dbReference>
<feature type="compositionally biased region" description="Basic residues" evidence="14">
    <location>
        <begin position="34"/>
        <end position="46"/>
    </location>
</feature>
<dbReference type="InterPro" id="IPR005904">
    <property type="entry name" value="Hxn_phspho_trans"/>
</dbReference>
<feature type="domain" description="Phosphoribosyltransferase" evidence="15">
    <location>
        <begin position="73"/>
        <end position="225"/>
    </location>
</feature>
<dbReference type="FunFam" id="3.40.50.2020:FF:000006">
    <property type="entry name" value="Hypoxanthine phosphoribosyltransferase"/>
    <property type="match status" value="1"/>
</dbReference>
<evidence type="ECO:0000256" key="1">
    <source>
        <dbReference type="ARBA" id="ARBA00001946"/>
    </source>
</evidence>
<dbReference type="GO" id="GO:0032263">
    <property type="term" value="P:GMP salvage"/>
    <property type="evidence" value="ECO:0007669"/>
    <property type="project" value="TreeGrafter"/>
</dbReference>
<dbReference type="PANTHER" id="PTHR43340">
    <property type="entry name" value="HYPOXANTHINE-GUANINE PHOSPHORIBOSYLTRANSFERASE"/>
    <property type="match status" value="1"/>
</dbReference>
<dbReference type="PANTHER" id="PTHR43340:SF1">
    <property type="entry name" value="HYPOXANTHINE PHOSPHORIBOSYLTRANSFERASE"/>
    <property type="match status" value="1"/>
</dbReference>
<dbReference type="EC" id="2.4.2.8" evidence="5 13"/>
<dbReference type="InterPro" id="IPR029057">
    <property type="entry name" value="PRTase-like"/>
</dbReference>
<evidence type="ECO:0000256" key="5">
    <source>
        <dbReference type="ARBA" id="ARBA00011895"/>
    </source>
</evidence>
<keyword evidence="9 13" id="KW-0479">Metal-binding</keyword>
<comment type="subcellular location">
    <subcellularLocation>
        <location evidence="2 13">Cytoplasm</location>
    </subcellularLocation>
</comment>
<dbReference type="GO" id="GO:0032264">
    <property type="term" value="P:IMP salvage"/>
    <property type="evidence" value="ECO:0007669"/>
    <property type="project" value="UniProtKB-UniPathway"/>
</dbReference>
<dbReference type="InterPro" id="IPR000836">
    <property type="entry name" value="PRTase_dom"/>
</dbReference>
<comment type="pathway">
    <text evidence="3 13">Purine metabolism; IMP biosynthesis via salvage pathway; IMP from hypoxanthine: step 1/1.</text>
</comment>
<evidence type="ECO:0000313" key="16">
    <source>
        <dbReference type="EMBL" id="CAE0665731.1"/>
    </source>
</evidence>
<dbReference type="NCBIfam" id="TIGR01203">
    <property type="entry name" value="HGPRTase"/>
    <property type="match status" value="1"/>
</dbReference>
<evidence type="ECO:0000256" key="12">
    <source>
        <dbReference type="ARBA" id="ARBA00022842"/>
    </source>
</evidence>
<evidence type="ECO:0000256" key="7">
    <source>
        <dbReference type="ARBA" id="ARBA00022676"/>
    </source>
</evidence>
<evidence type="ECO:0000259" key="15">
    <source>
        <dbReference type="Pfam" id="PF00156"/>
    </source>
</evidence>
<keyword evidence="7 13" id="KW-0328">Glycosyltransferase</keyword>
<keyword evidence="10 13" id="KW-0660">Purine salvage</keyword>
<accession>A0A6U2YIY7</accession>
<comment type="catalytic activity">
    <reaction evidence="13">
        <text>IMP + diphosphate = hypoxanthine + 5-phospho-alpha-D-ribose 1-diphosphate</text>
        <dbReference type="Rhea" id="RHEA:17973"/>
        <dbReference type="ChEBI" id="CHEBI:17368"/>
        <dbReference type="ChEBI" id="CHEBI:33019"/>
        <dbReference type="ChEBI" id="CHEBI:58017"/>
        <dbReference type="ChEBI" id="CHEBI:58053"/>
        <dbReference type="EC" id="2.4.2.8"/>
    </reaction>
</comment>
<proteinExistence type="inferred from homology"/>
<evidence type="ECO:0000256" key="9">
    <source>
        <dbReference type="ARBA" id="ARBA00022723"/>
    </source>
</evidence>
<dbReference type="Pfam" id="PF00156">
    <property type="entry name" value="Pribosyltran"/>
    <property type="match status" value="1"/>
</dbReference>
<dbReference type="GO" id="GO:0046100">
    <property type="term" value="P:hypoxanthine metabolic process"/>
    <property type="evidence" value="ECO:0007669"/>
    <property type="project" value="TreeGrafter"/>
</dbReference>
<keyword evidence="11 13" id="KW-0547">Nucleotide-binding</keyword>
<evidence type="ECO:0000256" key="13">
    <source>
        <dbReference type="RuleBase" id="RU364099"/>
    </source>
</evidence>
<evidence type="ECO:0000256" key="6">
    <source>
        <dbReference type="ARBA" id="ARBA00022490"/>
    </source>
</evidence>
<gene>
    <name evidence="16" type="ORF">LGLO00237_LOCUS17336</name>
</gene>
<evidence type="ECO:0000256" key="2">
    <source>
        <dbReference type="ARBA" id="ARBA00004496"/>
    </source>
</evidence>